<dbReference type="Proteomes" id="UP000199323">
    <property type="component" value="Unassembled WGS sequence"/>
</dbReference>
<keyword evidence="1" id="KW-0121">Carboxypeptidase</keyword>
<dbReference type="GO" id="GO:0004180">
    <property type="term" value="F:carboxypeptidase activity"/>
    <property type="evidence" value="ECO:0007669"/>
    <property type="project" value="UniProtKB-KW"/>
</dbReference>
<keyword evidence="2" id="KW-1185">Reference proteome</keyword>
<gene>
    <name evidence="1" type="ORF">SAMN05216251_1289</name>
</gene>
<keyword evidence="1" id="KW-0645">Protease</keyword>
<dbReference type="Gene3D" id="3.40.710.10">
    <property type="entry name" value="DD-peptidase/beta-lactamase superfamily"/>
    <property type="match status" value="1"/>
</dbReference>
<protein>
    <submittedName>
        <fullName evidence="1">D-alanyl-D-alanine carboxypeptidase</fullName>
    </submittedName>
</protein>
<reference evidence="1 2" key="1">
    <citation type="submission" date="2016-10" db="EMBL/GenBank/DDBJ databases">
        <authorList>
            <person name="de Groot N.N."/>
        </authorList>
    </citation>
    <scope>NUCLEOTIDE SEQUENCE [LARGE SCALE GENOMIC DNA]</scope>
    <source>
        <strain evidence="1 2">CGMCC 4.3510</strain>
    </source>
</reference>
<keyword evidence="1" id="KW-0378">Hydrolase</keyword>
<dbReference type="STRING" id="380248.SAMN05216251_1289"/>
<evidence type="ECO:0000313" key="1">
    <source>
        <dbReference type="EMBL" id="SFF76702.1"/>
    </source>
</evidence>
<name>A0A1I2LBB7_9ACTN</name>
<evidence type="ECO:0000313" key="2">
    <source>
        <dbReference type="Proteomes" id="UP000199323"/>
    </source>
</evidence>
<dbReference type="SUPFAM" id="SSF56601">
    <property type="entry name" value="beta-lactamase/transpeptidase-like"/>
    <property type="match status" value="1"/>
</dbReference>
<dbReference type="EMBL" id="FONG01000028">
    <property type="protein sequence ID" value="SFF76702.1"/>
    <property type="molecule type" value="Genomic_DNA"/>
</dbReference>
<organism evidence="1 2">
    <name type="scientific">Actinacidiphila alni</name>
    <dbReference type="NCBI Taxonomy" id="380248"/>
    <lineage>
        <taxon>Bacteria</taxon>
        <taxon>Bacillati</taxon>
        <taxon>Actinomycetota</taxon>
        <taxon>Actinomycetes</taxon>
        <taxon>Kitasatosporales</taxon>
        <taxon>Streptomycetaceae</taxon>
        <taxon>Actinacidiphila</taxon>
    </lineage>
</organism>
<proteinExistence type="predicted"/>
<accession>A0A1I2LBB7</accession>
<dbReference type="AlphaFoldDB" id="A0A1I2LBB7"/>
<sequence length="107" mass="11062">MTKPFVATVVLQLGLHRTSVPGDDTAIIGPHPRGSVRLGACAPLGDITAITPSVAGASGEMISSTGDVNRFPAALLGGRLLRPAQLRKMMRTTVRTALCAGGPSRSW</sequence>
<dbReference type="InterPro" id="IPR012338">
    <property type="entry name" value="Beta-lactam/transpept-like"/>
</dbReference>